<gene>
    <name evidence="1" type="ORF">FH5T_20425</name>
</gene>
<proteinExistence type="predicted"/>
<accession>A0ABM5QFM1</accession>
<protein>
    <submittedName>
        <fullName evidence="1">Uncharacterized protein</fullName>
    </submittedName>
</protein>
<name>A0ABM5QFM1_9BACT</name>
<evidence type="ECO:0000313" key="2">
    <source>
        <dbReference type="Proteomes" id="UP000023772"/>
    </source>
</evidence>
<sequence length="115" mass="11733">MDGTTVASGETEEVGMVGNAISLSLGEDFGFIVAGVPETVGDEAEIGAQGSGVSVSITGKNLLKSGDDEMYFSISGTVKRTSSSKITFEGTCTEFGSTMVHTFSGSAESAAYKII</sequence>
<dbReference type="EMBL" id="CP007451">
    <property type="protein sequence ID" value="AHW62371.1"/>
    <property type="molecule type" value="Genomic_DNA"/>
</dbReference>
<reference evidence="1 2" key="1">
    <citation type="submission" date="2014-03" db="EMBL/GenBank/DDBJ databases">
        <title>Complete genome sequence of a deeply braunched marine Bacteroidia bacterium Draconibacterium orientale type strain FH5T.</title>
        <authorList>
            <person name="Li X."/>
            <person name="Wang X."/>
            <person name="Xie Z."/>
            <person name="Du Z."/>
            <person name="Chen G."/>
        </authorList>
    </citation>
    <scope>NUCLEOTIDE SEQUENCE [LARGE SCALE GENOMIC DNA]</scope>
    <source>
        <strain evidence="1 2">FH5</strain>
    </source>
</reference>
<dbReference type="Proteomes" id="UP000023772">
    <property type="component" value="Chromosome"/>
</dbReference>
<organism evidence="1 2">
    <name type="scientific">Draconibacterium orientale</name>
    <dbReference type="NCBI Taxonomy" id="1168034"/>
    <lineage>
        <taxon>Bacteria</taxon>
        <taxon>Pseudomonadati</taxon>
        <taxon>Bacteroidota</taxon>
        <taxon>Bacteroidia</taxon>
        <taxon>Marinilabiliales</taxon>
        <taxon>Prolixibacteraceae</taxon>
        <taxon>Draconibacterium</taxon>
    </lineage>
</organism>
<evidence type="ECO:0000313" key="1">
    <source>
        <dbReference type="EMBL" id="AHW62371.1"/>
    </source>
</evidence>
<keyword evidence="2" id="KW-1185">Reference proteome</keyword>